<evidence type="ECO:0000256" key="2">
    <source>
        <dbReference type="PROSITE-ProRule" id="PRU01091"/>
    </source>
</evidence>
<dbReference type="EMBL" id="JAKIKU010000001">
    <property type="protein sequence ID" value="MCL1043960.1"/>
    <property type="molecule type" value="Genomic_DNA"/>
</dbReference>
<comment type="caution">
    <text evidence="5">The sequence shown here is derived from an EMBL/GenBank/DDBJ whole genome shotgun (WGS) entry which is preliminary data.</text>
</comment>
<feature type="transmembrane region" description="Helical" evidence="3">
    <location>
        <begin position="98"/>
        <end position="122"/>
    </location>
</feature>
<gene>
    <name evidence="5" type="ORF">L2737_01250</name>
</gene>
<keyword evidence="6" id="KW-1185">Reference proteome</keyword>
<reference evidence="5 6" key="1">
    <citation type="submission" date="2022-01" db="EMBL/GenBank/DDBJ databases">
        <title>Whole genome-based taxonomy of the Shewanellaceae.</title>
        <authorList>
            <person name="Martin-Rodriguez A.J."/>
        </authorList>
    </citation>
    <scope>NUCLEOTIDE SEQUENCE [LARGE SCALE GENOMIC DNA]</scope>
    <source>
        <strain evidence="5 6">DSM 24955</strain>
    </source>
</reference>
<accession>A0ABT0KJE4</accession>
<dbReference type="SUPFAM" id="SSF46894">
    <property type="entry name" value="C-terminal effector domain of the bipartite response regulators"/>
    <property type="match status" value="1"/>
</dbReference>
<dbReference type="RefSeq" id="WP_248954496.1">
    <property type="nucleotide sequence ID" value="NZ_JAKIKU010000001.1"/>
</dbReference>
<protein>
    <submittedName>
        <fullName evidence="5">Winged helix-turn-helix domain-containing protein</fullName>
    </submittedName>
</protein>
<dbReference type="InterPro" id="IPR001867">
    <property type="entry name" value="OmpR/PhoB-type_DNA-bd"/>
</dbReference>
<keyword evidence="1 2" id="KW-0238">DNA-binding</keyword>
<dbReference type="InterPro" id="IPR036388">
    <property type="entry name" value="WH-like_DNA-bd_sf"/>
</dbReference>
<dbReference type="SMART" id="SM00862">
    <property type="entry name" value="Trans_reg_C"/>
    <property type="match status" value="1"/>
</dbReference>
<name>A0ABT0KJE4_9GAMM</name>
<sequence length="624" mass="71008">MSADLTSAEKDEQLTLFTYQETEALKLFLASENGFVDAQTLEQTVWGERVVTQNSLRKLISALRLKLDDKNSIKNVRNKGYQLSFEAIQDSVKKSPKIFSSTTIVITFIVLVLSMVAIHYAVSSNNSTQLLPKVSQQTVFESHDYIVDYAKFNDALYVTTRDSKKSTLYKTVNRQNTVLLSANYPGAYRGIEIHSSGRTVMHVVEDSKCKIKIFDKPFEHQIDEIPCNRQNAYPSFDWIDKNKFYITFNVRPSDSIKPYTYDIEEKFLQKVTTTNFDSENGKHFIDAFIKGHGDGMFSMREDNLDEVSLIYFEGDNRRTLIRFRNKPYSIAVSENNLFYVGNNNELLRTTLTDDIYSQELTTSYVLAPQTVKISDPLMLDSELYFALGNSARESISSHSGNFNYSLENTIIDFNYTSKILSILAITNSGYVVEQLKDGTVFNSTYFDTTLSLRQIAFHQGEVYLAGTSGVYKLVNGKLISISDIKTIKLVSNGQCFIAEAEKGIYQFEAESNTFKMFTAQGERAFASKQGCLFVDNLSGYIINEKREKVAKPLLARYLFEHKGKISHWHSVGEQTHIIDVESSEVIAKLPNRALYKRVISYEDDILYLGPKDVRTSIVKLKLDE</sequence>
<evidence type="ECO:0000256" key="1">
    <source>
        <dbReference type="ARBA" id="ARBA00023125"/>
    </source>
</evidence>
<dbReference type="Pfam" id="PF00486">
    <property type="entry name" value="Trans_reg_C"/>
    <property type="match status" value="1"/>
</dbReference>
<evidence type="ECO:0000313" key="5">
    <source>
        <dbReference type="EMBL" id="MCL1043960.1"/>
    </source>
</evidence>
<organism evidence="5 6">
    <name type="scientific">Shewanella electrodiphila</name>
    <dbReference type="NCBI Taxonomy" id="934143"/>
    <lineage>
        <taxon>Bacteria</taxon>
        <taxon>Pseudomonadati</taxon>
        <taxon>Pseudomonadota</taxon>
        <taxon>Gammaproteobacteria</taxon>
        <taxon>Alteromonadales</taxon>
        <taxon>Shewanellaceae</taxon>
        <taxon>Shewanella</taxon>
    </lineage>
</organism>
<dbReference type="SUPFAM" id="SSF82171">
    <property type="entry name" value="DPP6 N-terminal domain-like"/>
    <property type="match status" value="1"/>
</dbReference>
<dbReference type="InterPro" id="IPR016032">
    <property type="entry name" value="Sig_transdc_resp-reg_C-effctor"/>
</dbReference>
<feature type="DNA-binding region" description="OmpR/PhoB-type" evidence="2">
    <location>
        <begin position="1"/>
        <end position="85"/>
    </location>
</feature>
<evidence type="ECO:0000256" key="3">
    <source>
        <dbReference type="SAM" id="Phobius"/>
    </source>
</evidence>
<evidence type="ECO:0000259" key="4">
    <source>
        <dbReference type="PROSITE" id="PS51755"/>
    </source>
</evidence>
<dbReference type="Proteomes" id="UP001202134">
    <property type="component" value="Unassembled WGS sequence"/>
</dbReference>
<keyword evidence="3" id="KW-0812">Transmembrane</keyword>
<feature type="domain" description="OmpR/PhoB-type" evidence="4">
    <location>
        <begin position="1"/>
        <end position="85"/>
    </location>
</feature>
<keyword evidence="3" id="KW-0472">Membrane</keyword>
<evidence type="ECO:0000313" key="6">
    <source>
        <dbReference type="Proteomes" id="UP001202134"/>
    </source>
</evidence>
<proteinExistence type="predicted"/>
<dbReference type="PROSITE" id="PS51755">
    <property type="entry name" value="OMPR_PHOB"/>
    <property type="match status" value="1"/>
</dbReference>
<keyword evidence="3" id="KW-1133">Transmembrane helix</keyword>
<dbReference type="Gene3D" id="1.10.10.10">
    <property type="entry name" value="Winged helix-like DNA-binding domain superfamily/Winged helix DNA-binding domain"/>
    <property type="match status" value="1"/>
</dbReference>